<accession>A0A3B4ZY54</accession>
<evidence type="ECO:0000256" key="1">
    <source>
        <dbReference type="SAM" id="MobiDB-lite"/>
    </source>
</evidence>
<evidence type="ECO:0000313" key="3">
    <source>
        <dbReference type="Ensembl" id="ENSSPAP00000012756.1"/>
    </source>
</evidence>
<keyword evidence="2" id="KW-0812">Transmembrane</keyword>
<sequence length="137" mass="15130">ISSFCRAALNFSSFLIVWSKFSWKTMPRYTKVVLSTSGLAILALSFAFSWCVSFACTTGGGTGARLTAGVVKYATLTRRYTGKRKTHTDRSTRGDSCASRARSSSCTFELVRGKEGKRSSRRKRDGESGNYLNVLNR</sequence>
<keyword evidence="2" id="KW-0472">Membrane</keyword>
<keyword evidence="2" id="KW-1133">Transmembrane helix</keyword>
<feature type="region of interest" description="Disordered" evidence="1">
    <location>
        <begin position="81"/>
        <end position="137"/>
    </location>
</feature>
<protein>
    <submittedName>
        <fullName evidence="3">Uncharacterized protein</fullName>
    </submittedName>
</protein>
<feature type="compositionally biased region" description="Low complexity" evidence="1">
    <location>
        <begin position="96"/>
        <end position="106"/>
    </location>
</feature>
<evidence type="ECO:0000256" key="2">
    <source>
        <dbReference type="SAM" id="Phobius"/>
    </source>
</evidence>
<proteinExistence type="predicted"/>
<dbReference type="AlphaFoldDB" id="A0A3B4ZY54"/>
<reference evidence="3" key="1">
    <citation type="submission" date="2023-09" db="UniProtKB">
        <authorList>
            <consortium name="Ensembl"/>
        </authorList>
    </citation>
    <scope>IDENTIFICATION</scope>
</reference>
<feature type="transmembrane region" description="Helical" evidence="2">
    <location>
        <begin position="32"/>
        <end position="50"/>
    </location>
</feature>
<dbReference type="Ensembl" id="ENSSPAT00000012972.1">
    <property type="protein sequence ID" value="ENSSPAP00000012756.1"/>
    <property type="gene ID" value="ENSSPAG00000009676.1"/>
</dbReference>
<organism evidence="3">
    <name type="scientific">Stegastes partitus</name>
    <name type="common">bicolor damselfish</name>
    <dbReference type="NCBI Taxonomy" id="144197"/>
    <lineage>
        <taxon>Eukaryota</taxon>
        <taxon>Metazoa</taxon>
        <taxon>Chordata</taxon>
        <taxon>Craniata</taxon>
        <taxon>Vertebrata</taxon>
        <taxon>Euteleostomi</taxon>
        <taxon>Actinopterygii</taxon>
        <taxon>Neopterygii</taxon>
        <taxon>Teleostei</taxon>
        <taxon>Neoteleostei</taxon>
        <taxon>Acanthomorphata</taxon>
        <taxon>Ovalentaria</taxon>
        <taxon>Pomacentridae</taxon>
        <taxon>Stegastes</taxon>
    </lineage>
</organism>
<name>A0A3B4ZY54_9TELE</name>